<sequence>MNAYRMGLSWLTVLLLISCTDMGRVYRHSAHNFAVQLPSGWSAAEQYLGSDLYLSPPAGQASALRYISINANPVNADTGGKGQGLGTYVAFREGQIHRFASNYQTLARERQTLADKEAERILASVKMGSQRSVHLTYYVVAQGVGYSLSAVLAPNYSDADMRRAERSLRSFSPG</sequence>
<dbReference type="RefSeq" id="WP_168448742.1">
    <property type="nucleotide sequence ID" value="NZ_JAAWWK010000001.1"/>
</dbReference>
<evidence type="ECO:0008006" key="3">
    <source>
        <dbReference type="Google" id="ProtNLM"/>
    </source>
</evidence>
<keyword evidence="2" id="KW-1185">Reference proteome</keyword>
<name>A0ABX1GAM1_9GAMM</name>
<gene>
    <name evidence="1" type="ORF">HCU74_02135</name>
</gene>
<dbReference type="PROSITE" id="PS51257">
    <property type="entry name" value="PROKAR_LIPOPROTEIN"/>
    <property type="match status" value="1"/>
</dbReference>
<comment type="caution">
    <text evidence="1">The sequence shown here is derived from an EMBL/GenBank/DDBJ whole genome shotgun (WGS) entry which is preliminary data.</text>
</comment>
<accession>A0ABX1GAM1</accession>
<dbReference type="Proteomes" id="UP000765845">
    <property type="component" value="Unassembled WGS sequence"/>
</dbReference>
<evidence type="ECO:0000313" key="1">
    <source>
        <dbReference type="EMBL" id="NKI16210.1"/>
    </source>
</evidence>
<dbReference type="Gene3D" id="3.40.1000.10">
    <property type="entry name" value="Mog1/PsbP, alpha/beta/alpha sandwich"/>
    <property type="match status" value="1"/>
</dbReference>
<dbReference type="EMBL" id="JAAWWK010000001">
    <property type="protein sequence ID" value="NKI16210.1"/>
    <property type="molecule type" value="Genomic_DNA"/>
</dbReference>
<protein>
    <recommendedName>
        <fullName evidence="3">DUF4136 domain-containing protein</fullName>
    </recommendedName>
</protein>
<evidence type="ECO:0000313" key="2">
    <source>
        <dbReference type="Proteomes" id="UP000765845"/>
    </source>
</evidence>
<reference evidence="1 2" key="1">
    <citation type="submission" date="2020-04" db="EMBL/GenBank/DDBJ databases">
        <authorList>
            <person name="Yoon J."/>
        </authorList>
    </citation>
    <scope>NUCLEOTIDE SEQUENCE [LARGE SCALE GENOMIC DNA]</scope>
    <source>
        <strain evidence="1 2">KMU-166</strain>
    </source>
</reference>
<proteinExistence type="predicted"/>
<organism evidence="1 2">
    <name type="scientific">Spongiibacter thalassae</name>
    <dbReference type="NCBI Taxonomy" id="2721624"/>
    <lineage>
        <taxon>Bacteria</taxon>
        <taxon>Pseudomonadati</taxon>
        <taxon>Pseudomonadota</taxon>
        <taxon>Gammaproteobacteria</taxon>
        <taxon>Cellvibrionales</taxon>
        <taxon>Spongiibacteraceae</taxon>
        <taxon>Spongiibacter</taxon>
    </lineage>
</organism>